<dbReference type="PROSITE" id="PS00117">
    <property type="entry name" value="GAL_P_UDP_TRANSF_I"/>
    <property type="match status" value="1"/>
</dbReference>
<comment type="caution">
    <text evidence="16">The sequence shown here is derived from an EMBL/GenBank/DDBJ whole genome shotgun (WGS) entry which is preliminary data.</text>
</comment>
<accession>A0A504YBP8</accession>
<dbReference type="EMBL" id="SUNJ01012009">
    <property type="protein sequence ID" value="TPP58443.1"/>
    <property type="molecule type" value="Genomic_DNA"/>
</dbReference>
<dbReference type="GO" id="GO:0008108">
    <property type="term" value="F:UDP-glucose:hexose-1-phosphate uridylyltransferase activity"/>
    <property type="evidence" value="ECO:0007669"/>
    <property type="project" value="UniProtKB-EC"/>
</dbReference>
<keyword evidence="9 12" id="KW-0299">Galactose metabolism</keyword>
<dbReference type="InterPro" id="IPR036265">
    <property type="entry name" value="HIT-like_sf"/>
</dbReference>
<keyword evidence="5 12" id="KW-0808">Transferase</keyword>
<gene>
    <name evidence="16" type="ORF">FGIG_07957</name>
</gene>
<dbReference type="Pfam" id="PF02744">
    <property type="entry name" value="GalP_UDP_tr_C"/>
    <property type="match status" value="1"/>
</dbReference>
<comment type="catalytic activity">
    <reaction evidence="1 12">
        <text>alpha-D-galactose 1-phosphate + UDP-alpha-D-glucose = alpha-D-glucose 1-phosphate + UDP-alpha-D-galactose</text>
        <dbReference type="Rhea" id="RHEA:13989"/>
        <dbReference type="ChEBI" id="CHEBI:58336"/>
        <dbReference type="ChEBI" id="CHEBI:58601"/>
        <dbReference type="ChEBI" id="CHEBI:58885"/>
        <dbReference type="ChEBI" id="CHEBI:66914"/>
        <dbReference type="EC" id="2.7.7.12"/>
    </reaction>
</comment>
<evidence type="ECO:0000256" key="3">
    <source>
        <dbReference type="ARBA" id="ARBA00004947"/>
    </source>
</evidence>
<dbReference type="UniPathway" id="UPA00214"/>
<dbReference type="Gene3D" id="3.30.428.10">
    <property type="entry name" value="HIT-like"/>
    <property type="match status" value="2"/>
</dbReference>
<evidence type="ECO:0000256" key="4">
    <source>
        <dbReference type="ARBA" id="ARBA00010951"/>
    </source>
</evidence>
<reference evidence="16 17" key="1">
    <citation type="submission" date="2019-04" db="EMBL/GenBank/DDBJ databases">
        <title>Annotation for the trematode Fasciola gigantica.</title>
        <authorList>
            <person name="Choi Y.-J."/>
        </authorList>
    </citation>
    <scope>NUCLEOTIDE SEQUENCE [LARGE SCALE GENOMIC DNA]</scope>
    <source>
        <strain evidence="16">Uganda_cow_1</strain>
    </source>
</reference>
<evidence type="ECO:0000256" key="13">
    <source>
        <dbReference type="SAM" id="MobiDB-lite"/>
    </source>
</evidence>
<evidence type="ECO:0000259" key="15">
    <source>
        <dbReference type="Pfam" id="PF02744"/>
    </source>
</evidence>
<dbReference type="GO" id="GO:0033499">
    <property type="term" value="P:galactose catabolic process via UDP-galactose, Leloir pathway"/>
    <property type="evidence" value="ECO:0007669"/>
    <property type="project" value="TreeGrafter"/>
</dbReference>
<comment type="similarity">
    <text evidence="4 12">Belongs to the galactose-1-phosphate uridylyltransferase type 1 family.</text>
</comment>
<evidence type="ECO:0000256" key="6">
    <source>
        <dbReference type="ARBA" id="ARBA00022695"/>
    </source>
</evidence>
<evidence type="ECO:0000256" key="8">
    <source>
        <dbReference type="ARBA" id="ARBA00022833"/>
    </source>
</evidence>
<dbReference type="GO" id="GO:0008270">
    <property type="term" value="F:zinc ion binding"/>
    <property type="evidence" value="ECO:0007669"/>
    <property type="project" value="InterPro"/>
</dbReference>
<dbReference type="EC" id="2.7.7.12" evidence="12"/>
<evidence type="ECO:0000256" key="11">
    <source>
        <dbReference type="PIRSR" id="PIRSR000808-1"/>
    </source>
</evidence>
<dbReference type="InterPro" id="IPR005850">
    <property type="entry name" value="GalP_Utransf_C"/>
</dbReference>
<keyword evidence="10 12" id="KW-0119">Carbohydrate metabolism</keyword>
<sequence length="425" mass="49166">MTFSIENEKIHVNTFSSYVCDLIWYTGINVSFFFSSPMSSALVSDRPPCFTSSHRRYNPLSGDWVIVSPRRLDRPWSGHTELPKAGKTAVNNEGEGSAKNPLSPGASRSSGIMNPLYTGIFKFANDFPALNTESFDPAQDDRCRRDALLKNKLFAWTPAHGECSVMCFHPRSDLTLALMTHDEVLRVIRAWCDMTSEYRNAKSYRWLQIFENRGAAVGSSNMHPHCQVWACGFLPSLVERYDRNQWEYFADHNIPLLLDYARQEEVRMSQSDCRIVTYNEHWLVVVPWWACWPFETLILPRKRHIRWLDELAADEKGSLTRVIQELLIRYDNLFHTDFPYSMGWYQAPLHHIGCDVLTPKESYQEQAHWQIHALFQPPLLRSASVRKFMSGFELLAEAQRDLLPERAAEILRQVPTVHYTLTATQ</sequence>
<evidence type="ECO:0000259" key="14">
    <source>
        <dbReference type="Pfam" id="PF01087"/>
    </source>
</evidence>
<keyword evidence="6 12" id="KW-0548">Nucleotidyltransferase</keyword>
<evidence type="ECO:0000256" key="9">
    <source>
        <dbReference type="ARBA" id="ARBA00023144"/>
    </source>
</evidence>
<dbReference type="OrthoDB" id="418412at2759"/>
<name>A0A504YBP8_FASGI</name>
<evidence type="ECO:0000256" key="12">
    <source>
        <dbReference type="RuleBase" id="RU000506"/>
    </source>
</evidence>
<dbReference type="InterPro" id="IPR005849">
    <property type="entry name" value="GalP_Utransf_N"/>
</dbReference>
<proteinExistence type="inferred from homology"/>
<dbReference type="InterPro" id="IPR001937">
    <property type="entry name" value="GalP_UDPtransf1"/>
</dbReference>
<organism evidence="16 17">
    <name type="scientific">Fasciola gigantica</name>
    <name type="common">Giant liver fluke</name>
    <dbReference type="NCBI Taxonomy" id="46835"/>
    <lineage>
        <taxon>Eukaryota</taxon>
        <taxon>Metazoa</taxon>
        <taxon>Spiralia</taxon>
        <taxon>Lophotrochozoa</taxon>
        <taxon>Platyhelminthes</taxon>
        <taxon>Trematoda</taxon>
        <taxon>Digenea</taxon>
        <taxon>Plagiorchiida</taxon>
        <taxon>Echinostomata</taxon>
        <taxon>Echinostomatoidea</taxon>
        <taxon>Fasciolidae</taxon>
        <taxon>Fasciola</taxon>
    </lineage>
</organism>
<dbReference type="AlphaFoldDB" id="A0A504YBP8"/>
<keyword evidence="17" id="KW-1185">Reference proteome</keyword>
<dbReference type="STRING" id="46835.A0A504YBP8"/>
<comment type="cofactor">
    <cofactor evidence="2">
        <name>Zn(2+)</name>
        <dbReference type="ChEBI" id="CHEBI:29105"/>
    </cofactor>
</comment>
<feature type="domain" description="Galactose-1-phosphate uridyl transferase N-terminal" evidence="14">
    <location>
        <begin position="52"/>
        <end position="235"/>
    </location>
</feature>
<dbReference type="SUPFAM" id="SSF54197">
    <property type="entry name" value="HIT-like"/>
    <property type="match status" value="2"/>
</dbReference>
<feature type="active site" description="Tele-UMP-histidine intermediate" evidence="11">
    <location>
        <position position="225"/>
    </location>
</feature>
<dbReference type="PANTHER" id="PTHR11943:SF1">
    <property type="entry name" value="GALACTOSE-1-PHOSPHATE URIDYLYLTRANSFERASE"/>
    <property type="match status" value="1"/>
</dbReference>
<dbReference type="InterPro" id="IPR019779">
    <property type="entry name" value="GalP_UDPtransf1_His-AS"/>
</dbReference>
<keyword evidence="8" id="KW-0862">Zinc</keyword>
<evidence type="ECO:0000256" key="2">
    <source>
        <dbReference type="ARBA" id="ARBA00001947"/>
    </source>
</evidence>
<dbReference type="NCBIfam" id="TIGR00209">
    <property type="entry name" value="galT_1"/>
    <property type="match status" value="1"/>
</dbReference>
<dbReference type="PANTHER" id="PTHR11943">
    <property type="entry name" value="GALACTOSE-1-PHOSPHATE URIDYLYLTRANSFERASE"/>
    <property type="match status" value="1"/>
</dbReference>
<evidence type="ECO:0000256" key="10">
    <source>
        <dbReference type="ARBA" id="ARBA00023277"/>
    </source>
</evidence>
<keyword evidence="7 12" id="KW-0479">Metal-binding</keyword>
<dbReference type="Pfam" id="PF01087">
    <property type="entry name" value="GalP_UDP_transf"/>
    <property type="match status" value="1"/>
</dbReference>
<feature type="region of interest" description="Disordered" evidence="13">
    <location>
        <begin position="77"/>
        <end position="107"/>
    </location>
</feature>
<evidence type="ECO:0000313" key="17">
    <source>
        <dbReference type="Proteomes" id="UP000316759"/>
    </source>
</evidence>
<dbReference type="FunFam" id="3.30.428.10:FF:000001">
    <property type="entry name" value="Galactose-1-phosphate uridylyltransferase"/>
    <property type="match status" value="1"/>
</dbReference>
<protein>
    <recommendedName>
        <fullName evidence="12">Galactose-1-phosphate uridylyltransferase</fullName>
        <ecNumber evidence="12">2.7.7.12</ecNumber>
    </recommendedName>
</protein>
<evidence type="ECO:0000256" key="7">
    <source>
        <dbReference type="ARBA" id="ARBA00022723"/>
    </source>
</evidence>
<dbReference type="Proteomes" id="UP000316759">
    <property type="component" value="Unassembled WGS sequence"/>
</dbReference>
<evidence type="ECO:0000256" key="1">
    <source>
        <dbReference type="ARBA" id="ARBA00001107"/>
    </source>
</evidence>
<dbReference type="GO" id="GO:0005737">
    <property type="term" value="C:cytoplasm"/>
    <property type="evidence" value="ECO:0007669"/>
    <property type="project" value="TreeGrafter"/>
</dbReference>
<comment type="pathway">
    <text evidence="3 12">Carbohydrate metabolism; galactose metabolism.</text>
</comment>
<dbReference type="PIRSF" id="PIRSF000808">
    <property type="entry name" value="GalT"/>
    <property type="match status" value="1"/>
</dbReference>
<evidence type="ECO:0000256" key="5">
    <source>
        <dbReference type="ARBA" id="ARBA00022679"/>
    </source>
</evidence>
<evidence type="ECO:0000313" key="16">
    <source>
        <dbReference type="EMBL" id="TPP58443.1"/>
    </source>
</evidence>
<feature type="domain" description="Galactose-1-phosphate uridyl transferase C-terminal" evidence="15">
    <location>
        <begin position="243"/>
        <end position="421"/>
    </location>
</feature>